<comment type="caution">
    <text evidence="2">The sequence shown here is derived from an EMBL/GenBank/DDBJ whole genome shotgun (WGS) entry which is preliminary data.</text>
</comment>
<dbReference type="AlphaFoldDB" id="A0A512IEZ0"/>
<accession>A0A512IEZ0</accession>
<name>A0A512IEZ0_9MICC</name>
<feature type="compositionally biased region" description="Polar residues" evidence="1">
    <location>
        <begin position="1"/>
        <end position="16"/>
    </location>
</feature>
<evidence type="ECO:0000313" key="3">
    <source>
        <dbReference type="Proteomes" id="UP000321103"/>
    </source>
</evidence>
<gene>
    <name evidence="2" type="ORF">KTU01_23780</name>
</gene>
<protein>
    <submittedName>
        <fullName evidence="2">Uncharacterized protein</fullName>
    </submittedName>
</protein>
<reference evidence="2 3" key="1">
    <citation type="submission" date="2019-07" db="EMBL/GenBank/DDBJ databases">
        <title>Whole genome shotgun sequence of Kocuria turfanensis NBRC 107627.</title>
        <authorList>
            <person name="Hosoyama A."/>
            <person name="Uohara A."/>
            <person name="Ohji S."/>
            <person name="Ichikawa N."/>
        </authorList>
    </citation>
    <scope>NUCLEOTIDE SEQUENCE [LARGE SCALE GENOMIC DNA]</scope>
    <source>
        <strain evidence="2 3">NBRC 107627</strain>
    </source>
</reference>
<proteinExistence type="predicted"/>
<evidence type="ECO:0000256" key="1">
    <source>
        <dbReference type="SAM" id="MobiDB-lite"/>
    </source>
</evidence>
<dbReference type="Proteomes" id="UP000321103">
    <property type="component" value="Unassembled WGS sequence"/>
</dbReference>
<sequence length="87" mass="9488">MSAPTTVTQHSHSSAPSPHDRPCSCLGPDEEFPAALAALSMDELQVLHSRICRQLDREYLSAPDGPHPCTTDRLQEVVHELDARDAA</sequence>
<dbReference type="EMBL" id="BJZS01000077">
    <property type="protein sequence ID" value="GEO96255.1"/>
    <property type="molecule type" value="Genomic_DNA"/>
</dbReference>
<organism evidence="2 3">
    <name type="scientific">Kocuria turfanensis</name>
    <dbReference type="NCBI Taxonomy" id="388357"/>
    <lineage>
        <taxon>Bacteria</taxon>
        <taxon>Bacillati</taxon>
        <taxon>Actinomycetota</taxon>
        <taxon>Actinomycetes</taxon>
        <taxon>Micrococcales</taxon>
        <taxon>Micrococcaceae</taxon>
        <taxon>Kocuria</taxon>
    </lineage>
</organism>
<evidence type="ECO:0000313" key="2">
    <source>
        <dbReference type="EMBL" id="GEO96255.1"/>
    </source>
</evidence>
<feature type="region of interest" description="Disordered" evidence="1">
    <location>
        <begin position="1"/>
        <end position="23"/>
    </location>
</feature>
<keyword evidence="3" id="KW-1185">Reference proteome</keyword>
<dbReference type="RefSeq" id="WP_062736077.1">
    <property type="nucleotide sequence ID" value="NZ_BJZS01000077.1"/>
</dbReference>